<comment type="caution">
    <text evidence="2">The sequence shown here is derived from an EMBL/GenBank/DDBJ whole genome shotgun (WGS) entry which is preliminary data.</text>
</comment>
<proteinExistence type="predicted"/>
<evidence type="ECO:0000313" key="2">
    <source>
        <dbReference type="EMBL" id="CAG9333138.1"/>
    </source>
</evidence>
<evidence type="ECO:0000313" key="3">
    <source>
        <dbReference type="Proteomes" id="UP001162131"/>
    </source>
</evidence>
<feature type="region of interest" description="Disordered" evidence="1">
    <location>
        <begin position="15"/>
        <end position="34"/>
    </location>
</feature>
<gene>
    <name evidence="2" type="ORF">BSTOLATCC_MIC57958</name>
</gene>
<dbReference type="Proteomes" id="UP001162131">
    <property type="component" value="Unassembled WGS sequence"/>
</dbReference>
<reference evidence="2" key="1">
    <citation type="submission" date="2021-09" db="EMBL/GenBank/DDBJ databases">
        <authorList>
            <consortium name="AG Swart"/>
            <person name="Singh M."/>
            <person name="Singh A."/>
            <person name="Seah K."/>
            <person name="Emmerich C."/>
        </authorList>
    </citation>
    <scope>NUCLEOTIDE SEQUENCE</scope>
    <source>
        <strain evidence="2">ATCC30299</strain>
    </source>
</reference>
<dbReference type="AlphaFoldDB" id="A0AAU9K3N9"/>
<protein>
    <submittedName>
        <fullName evidence="2">Uncharacterized protein</fullName>
    </submittedName>
</protein>
<evidence type="ECO:0000256" key="1">
    <source>
        <dbReference type="SAM" id="MobiDB-lite"/>
    </source>
</evidence>
<dbReference type="EMBL" id="CAJZBQ010000056">
    <property type="protein sequence ID" value="CAG9333138.1"/>
    <property type="molecule type" value="Genomic_DNA"/>
</dbReference>
<name>A0AAU9K3N9_9CILI</name>
<keyword evidence="3" id="KW-1185">Reference proteome</keyword>
<sequence length="226" mass="26030">MTSIKIPFENLGKNSYKDSYRRPQSARNYSESRKNPILQLDDFTTTPKSMRAKVPGYMDSSRWLNERPKGKGLVRSTTGSSYNFISSQDLINFKPTKRIFAQGRAFPIPERACIRLKPAAPVKNPVLQTDQCFGNKEKPCIRIIDPRPSFITEYFNMRNSLPSSELGFKKNLFAEQNKSRVFDQAGVCDPFDSHRKTIDHRQSSVSDLLSYKYALPYRENKITEKI</sequence>
<organism evidence="2 3">
    <name type="scientific">Blepharisma stoltei</name>
    <dbReference type="NCBI Taxonomy" id="1481888"/>
    <lineage>
        <taxon>Eukaryota</taxon>
        <taxon>Sar</taxon>
        <taxon>Alveolata</taxon>
        <taxon>Ciliophora</taxon>
        <taxon>Postciliodesmatophora</taxon>
        <taxon>Heterotrichea</taxon>
        <taxon>Heterotrichida</taxon>
        <taxon>Blepharismidae</taxon>
        <taxon>Blepharisma</taxon>
    </lineage>
</organism>
<accession>A0AAU9K3N9</accession>